<sequence>MYGLKQLALLSFMILAVSATKDTTRTLVGIETMESSKGIDVPLEDCHEVEQDEVLTVSVKKYCRVFIGPGCTGRNALLPPGDHSHSDPVPVESIYCHAKRPF</sequence>
<reference evidence="2 3" key="1">
    <citation type="journal article" date="2023" name="IMA Fungus">
        <title>Comparative genomic study of the Penicillium genus elucidates a diverse pangenome and 15 lateral gene transfer events.</title>
        <authorList>
            <person name="Petersen C."/>
            <person name="Sorensen T."/>
            <person name="Nielsen M.R."/>
            <person name="Sondergaard T.E."/>
            <person name="Sorensen J.L."/>
            <person name="Fitzpatrick D.A."/>
            <person name="Frisvad J.C."/>
            <person name="Nielsen K.L."/>
        </authorList>
    </citation>
    <scope>NUCLEOTIDE SEQUENCE [LARGE SCALE GENOMIC DNA]</scope>
    <source>
        <strain evidence="2 3">IBT 35679</strain>
    </source>
</reference>
<evidence type="ECO:0000256" key="1">
    <source>
        <dbReference type="SAM" id="SignalP"/>
    </source>
</evidence>
<protein>
    <submittedName>
        <fullName evidence="2">Uncharacterized protein</fullName>
    </submittedName>
</protein>
<gene>
    <name evidence="2" type="ORF">N7494_012724</name>
</gene>
<dbReference type="AlphaFoldDB" id="A0AAD6CM72"/>
<keyword evidence="1" id="KW-0732">Signal</keyword>
<name>A0AAD6CM72_9EURO</name>
<dbReference type="EMBL" id="JAQIZZ010000008">
    <property type="protein sequence ID" value="KAJ5526074.1"/>
    <property type="molecule type" value="Genomic_DNA"/>
</dbReference>
<evidence type="ECO:0000313" key="2">
    <source>
        <dbReference type="EMBL" id="KAJ5526074.1"/>
    </source>
</evidence>
<evidence type="ECO:0000313" key="3">
    <source>
        <dbReference type="Proteomes" id="UP001220324"/>
    </source>
</evidence>
<feature type="signal peptide" evidence="1">
    <location>
        <begin position="1"/>
        <end position="19"/>
    </location>
</feature>
<dbReference type="Proteomes" id="UP001220324">
    <property type="component" value="Unassembled WGS sequence"/>
</dbReference>
<keyword evidence="3" id="KW-1185">Reference proteome</keyword>
<organism evidence="2 3">
    <name type="scientific">Penicillium frequentans</name>
    <dbReference type="NCBI Taxonomy" id="3151616"/>
    <lineage>
        <taxon>Eukaryota</taxon>
        <taxon>Fungi</taxon>
        <taxon>Dikarya</taxon>
        <taxon>Ascomycota</taxon>
        <taxon>Pezizomycotina</taxon>
        <taxon>Eurotiomycetes</taxon>
        <taxon>Eurotiomycetidae</taxon>
        <taxon>Eurotiales</taxon>
        <taxon>Aspergillaceae</taxon>
        <taxon>Penicillium</taxon>
    </lineage>
</organism>
<proteinExistence type="predicted"/>
<feature type="chain" id="PRO_5042209564" evidence="1">
    <location>
        <begin position="20"/>
        <end position="102"/>
    </location>
</feature>
<comment type="caution">
    <text evidence="2">The sequence shown here is derived from an EMBL/GenBank/DDBJ whole genome shotgun (WGS) entry which is preliminary data.</text>
</comment>
<accession>A0AAD6CM72</accession>